<evidence type="ECO:0000313" key="8">
    <source>
        <dbReference type="Proteomes" id="UP000618051"/>
    </source>
</evidence>
<dbReference type="AlphaFoldDB" id="A0A835NZL2"/>
<evidence type="ECO:0000256" key="4">
    <source>
        <dbReference type="ARBA" id="ARBA00023224"/>
    </source>
</evidence>
<feature type="transmembrane region" description="Helical" evidence="5">
    <location>
        <begin position="79"/>
        <end position="109"/>
    </location>
</feature>
<reference evidence="7" key="3">
    <citation type="submission" date="2022-01" db="EMBL/GenBank/DDBJ databases">
        <authorList>
            <person name="Rubenstein D.R."/>
        </authorList>
    </citation>
    <scope>NUCLEOTIDE SEQUENCE</scope>
    <source>
        <strain evidence="7">SS15</strain>
        <tissue evidence="7">Liver</tissue>
    </source>
</reference>
<keyword evidence="5" id="KW-0812">Transmembrane</keyword>
<gene>
    <name evidence="7" type="ORF">IHE44_0004735</name>
    <name evidence="6" type="ORF">IHE44_004294</name>
</gene>
<reference evidence="7 8" key="2">
    <citation type="journal article" date="2021" name="J. Hered.">
        <title>Feather Gene Expression Elucidates the Developmental Basis of Plumage Iridescence in African Starlings.</title>
        <authorList>
            <person name="Rubenstein D.R."/>
            <person name="Corvelo A."/>
            <person name="MacManes M.D."/>
            <person name="Maia R."/>
            <person name="Narzisi G."/>
            <person name="Rousaki A."/>
            <person name="Vandenabeele P."/>
            <person name="Shawkey M.D."/>
            <person name="Solomon J."/>
        </authorList>
    </citation>
    <scope>NUCLEOTIDE SEQUENCE [LARGE SCALE GENOMIC DNA]</scope>
    <source>
        <strain evidence="7">SS15</strain>
    </source>
</reference>
<keyword evidence="5" id="KW-1133">Transmembrane helix</keyword>
<protein>
    <submittedName>
        <fullName evidence="6">Uncharacterized protein</fullName>
    </submittedName>
</protein>
<dbReference type="Proteomes" id="UP000618051">
    <property type="component" value="Unassembled WGS sequence"/>
</dbReference>
<feature type="non-terminal residue" evidence="6">
    <location>
        <position position="1"/>
    </location>
</feature>
<dbReference type="EMBL" id="JADDUC020000018">
    <property type="protein sequence ID" value="KAI1233551.1"/>
    <property type="molecule type" value="Genomic_DNA"/>
</dbReference>
<evidence type="ECO:0000313" key="6">
    <source>
        <dbReference type="EMBL" id="KAG0126043.1"/>
    </source>
</evidence>
<dbReference type="SUPFAM" id="SSF81321">
    <property type="entry name" value="Family A G protein-coupled receptor-like"/>
    <property type="match status" value="1"/>
</dbReference>
<sequence>WLFDQALCTLCAFCGLLFGLCSLGSLTLLSTVCWSSFSWSHAVLLAVCLYALAQWGSYSPEPYGTTCCISWGASSRENMLYILFLFIFCYLLPCLLILASCRLILWMVWESQRAVRQHRTPWPHRTPRQGTLGLHSLLL</sequence>
<keyword evidence="4" id="KW-0807">Transducer</keyword>
<feature type="non-terminal residue" evidence="6">
    <location>
        <position position="139"/>
    </location>
</feature>
<evidence type="ECO:0000256" key="1">
    <source>
        <dbReference type="ARBA" id="ARBA00004141"/>
    </source>
</evidence>
<name>A0A835NZL2_9PASS</name>
<evidence type="ECO:0000256" key="5">
    <source>
        <dbReference type="SAM" id="Phobius"/>
    </source>
</evidence>
<comment type="caution">
    <text evidence="6">The sequence shown here is derived from an EMBL/GenBank/DDBJ whole genome shotgun (WGS) entry which is preliminary data.</text>
</comment>
<reference evidence="6" key="1">
    <citation type="submission" date="2020-10" db="EMBL/GenBank/DDBJ databases">
        <title>Feather gene expression reveals the developmental basis of iridescence in African starlings.</title>
        <authorList>
            <person name="Rubenstein D.R."/>
        </authorList>
    </citation>
    <scope>NUCLEOTIDE SEQUENCE</scope>
    <source>
        <strain evidence="6">SS15</strain>
        <tissue evidence="6">Liver</tissue>
    </source>
</reference>
<keyword evidence="3" id="KW-0675">Receptor</keyword>
<dbReference type="InterPro" id="IPR050125">
    <property type="entry name" value="GPCR_opsins"/>
</dbReference>
<proteinExistence type="predicted"/>
<evidence type="ECO:0000256" key="3">
    <source>
        <dbReference type="ARBA" id="ARBA00023170"/>
    </source>
</evidence>
<dbReference type="EMBL" id="JADDUC010000019">
    <property type="protein sequence ID" value="KAG0126043.1"/>
    <property type="molecule type" value="Genomic_DNA"/>
</dbReference>
<dbReference type="PANTHER" id="PTHR24240">
    <property type="entry name" value="OPSIN"/>
    <property type="match status" value="1"/>
</dbReference>
<keyword evidence="5" id="KW-0472">Membrane</keyword>
<comment type="subcellular location">
    <subcellularLocation>
        <location evidence="1">Membrane</location>
        <topology evidence="1">Multi-pass membrane protein</topology>
    </subcellularLocation>
</comment>
<keyword evidence="8" id="KW-1185">Reference proteome</keyword>
<accession>A0A835NZL2</accession>
<dbReference type="OrthoDB" id="2101615at2759"/>
<keyword evidence="2" id="KW-0297">G-protein coupled receptor</keyword>
<evidence type="ECO:0000313" key="7">
    <source>
        <dbReference type="EMBL" id="KAI1233551.1"/>
    </source>
</evidence>
<dbReference type="GO" id="GO:0016020">
    <property type="term" value="C:membrane"/>
    <property type="evidence" value="ECO:0007669"/>
    <property type="project" value="UniProtKB-SubCell"/>
</dbReference>
<dbReference type="GO" id="GO:0004930">
    <property type="term" value="F:G protein-coupled receptor activity"/>
    <property type="evidence" value="ECO:0007669"/>
    <property type="project" value="UniProtKB-KW"/>
</dbReference>
<evidence type="ECO:0000256" key="2">
    <source>
        <dbReference type="ARBA" id="ARBA00023040"/>
    </source>
</evidence>
<dbReference type="Gene3D" id="1.20.1070.10">
    <property type="entry name" value="Rhodopsin 7-helix transmembrane proteins"/>
    <property type="match status" value="1"/>
</dbReference>
<organism evidence="6">
    <name type="scientific">Lamprotornis superbus</name>
    <dbReference type="NCBI Taxonomy" id="245042"/>
    <lineage>
        <taxon>Eukaryota</taxon>
        <taxon>Metazoa</taxon>
        <taxon>Chordata</taxon>
        <taxon>Craniata</taxon>
        <taxon>Vertebrata</taxon>
        <taxon>Euteleostomi</taxon>
        <taxon>Archelosauria</taxon>
        <taxon>Archosauria</taxon>
        <taxon>Dinosauria</taxon>
        <taxon>Saurischia</taxon>
        <taxon>Theropoda</taxon>
        <taxon>Coelurosauria</taxon>
        <taxon>Aves</taxon>
        <taxon>Neognathae</taxon>
        <taxon>Neoaves</taxon>
        <taxon>Telluraves</taxon>
        <taxon>Australaves</taxon>
        <taxon>Passeriformes</taxon>
        <taxon>Sturnidae</taxon>
        <taxon>Lamprotornis</taxon>
    </lineage>
</organism>